<dbReference type="Proteomes" id="UP000586093">
    <property type="component" value="Unassembled WGS sequence"/>
</dbReference>
<feature type="region of interest" description="Disordered" evidence="1">
    <location>
        <begin position="562"/>
        <end position="587"/>
    </location>
</feature>
<feature type="region of interest" description="Disordered" evidence="1">
    <location>
        <begin position="1444"/>
        <end position="1486"/>
    </location>
</feature>
<name>A0A839HRV0_9BURK</name>
<comment type="caution">
    <text evidence="2">The sequence shown here is derived from an EMBL/GenBank/DDBJ whole genome shotgun (WGS) entry which is preliminary data.</text>
</comment>
<feature type="region of interest" description="Disordered" evidence="1">
    <location>
        <begin position="509"/>
        <end position="538"/>
    </location>
</feature>
<organism evidence="2 3">
    <name type="scientific">Aquariibacter albus</name>
    <dbReference type="NCBI Taxonomy" id="2759899"/>
    <lineage>
        <taxon>Bacteria</taxon>
        <taxon>Pseudomonadati</taxon>
        <taxon>Pseudomonadota</taxon>
        <taxon>Betaproteobacteria</taxon>
        <taxon>Burkholderiales</taxon>
        <taxon>Sphaerotilaceae</taxon>
        <taxon>Aquariibacter</taxon>
    </lineage>
</organism>
<keyword evidence="3" id="KW-1185">Reference proteome</keyword>
<proteinExistence type="predicted"/>
<reference evidence="2 3" key="1">
    <citation type="submission" date="2020-08" db="EMBL/GenBank/DDBJ databases">
        <title>Aquariorum lacteus gen. nov., sp. nov., a new member of the family Comamonadaceae, isolated from freshwater aquarium.</title>
        <authorList>
            <person name="Chun S.-J."/>
        </authorList>
    </citation>
    <scope>NUCLEOTIDE SEQUENCE [LARGE SCALE GENOMIC DNA]</scope>
    <source>
        <strain evidence="2 3">SJAQ100</strain>
    </source>
</reference>
<evidence type="ECO:0000313" key="3">
    <source>
        <dbReference type="Proteomes" id="UP000586093"/>
    </source>
</evidence>
<dbReference type="RefSeq" id="WP_182663895.1">
    <property type="nucleotide sequence ID" value="NZ_JACIVI010000003.1"/>
</dbReference>
<gene>
    <name evidence="2" type="ORF">H4F90_09420</name>
</gene>
<feature type="compositionally biased region" description="Low complexity" evidence="1">
    <location>
        <begin position="522"/>
        <end position="532"/>
    </location>
</feature>
<dbReference type="EMBL" id="JACIVI010000003">
    <property type="protein sequence ID" value="MBB1162200.1"/>
    <property type="molecule type" value="Genomic_DNA"/>
</dbReference>
<accession>A0A839HRV0</accession>
<evidence type="ECO:0000256" key="1">
    <source>
        <dbReference type="SAM" id="MobiDB-lite"/>
    </source>
</evidence>
<protein>
    <submittedName>
        <fullName evidence="2">Uncharacterized protein</fullName>
    </submittedName>
</protein>
<evidence type="ECO:0000313" key="2">
    <source>
        <dbReference type="EMBL" id="MBB1162200.1"/>
    </source>
</evidence>
<sequence length="1575" mass="171149">MSEHAIVWTVLPHGWVEHKGQRRPRLSVFVAPRLTPKSAQEQHLGAFPAWVDWPATLAGLKFGLSVNGAAALPLARLGAVDASLWPQVFPERTPVAGWTFTDMAQMRWHSYPTRTVAETLRFHYAQVARKHLDEHPTLLPGSETAPSLRGLLLDLGLFRDAGLRPGKDPGFERTMAPEFDQRVESAKRVAIQVVDAKGEGREVQLTALPARWSDAPATVRGLFRSEAEYALYQADRFYRRRTPRADEKALRRPDFKNIPPSPKDPELDFHGIVAALGDHPALMRALGLVLDFALVAKSPIDTAAAKAAGGSGQLHLVVDGLGGSLHRQPSTAWRVRGARFLADALDSDLRDGLLNLAGAGEPVRGQAQDKLPNPHSLLGFDADGAALKTVQYLLSSTKLLNKSVLTGSSPAGEVTYTTGERQPLAALRSGSISLGREGRALQLAQRAAQVAQKNTDLVASSVQGRDVVFRAEDLLRGYRVDVLDRGRWRPLLARIGDYRLRGGAPLQPFGQPLPPDEGYVKAASTSSPAEPATPGPDEHYLHETLCRWAGWSLAVPRPGRAIRNGEAQGSGLQTETPTELDETRDAAGRGSPVLVSFRVPPASLPRLRFGQTYRLRVRLADLAGNGLGLDEVGSDDQALEGASQPIPYGRMEPLDPPALVHRHRVSEGESLERMVIRSGDSQDGVPAYTAQAMGRVMGLRAQQGTPQDFDYRAVCERHVVPPKTSQWQAEQHGGFDRAFDDGRAAVLNQAYAVAAREAGSLFDRSADSQIEIVTPARLAGIATTTALPVRLPQPDAPAGDRLAAGQYLIHGEALIETPYLSDPAAGGLVLRDLESLGIALKPLNWPDGASLNRAAGESWVLKLPFLPGRGKGPVSQDLMRQSLRILLAERAMRYDPTSALEQPLDDGLPQWNPKTRELTLFLAKGRQARLRYACHVDPAYRDHFALPRWAESAAADLSERAAAGLHPMITPYRTLELVHGTQRPVFAPAFERLSVSRAPGASTAQLHSPIRWHGPSTGQLEILADWVEWVDKPELPQPVRQTGTARLARIELPREGLCEAGAITQASDARRQRPLGELVELLARTDTVRGDLQDFGDTRFRLVRYRMVASSRFREYLPPELWEDDGDALKLEGPAWEEAHYAIGAADDPGAPVLRVQAGPLPADGTRRAGVVVPASARPAAPVLGPVLPTVRWLPPTGGATQARTREGNGLRVYLERPWFSSGDGELLGVVLAGEGVALAQVGTAQAERLTQWGQDPLWRSRLPSPKVSASAFPLAVGSETVSLPDGGGTVLVVGHRVDWDAEQGRWYCDLEIQAGPAYMPFVRLALVRYQPHALPEAKVSSVVMAEFVQLLPRRRCTLSLPLATANPPIGECAVYGRVPEAGSAAAESPYSDLSLMPGFGSGLPGPVERSRNRIELVLQRRPAGSATDLDWDDVRVLGSATATPTDVPKLAPQPVRQSRPLGTLKTEKLGPRLDLPLPTQTAPTPSATLVPREGLADALLRPDLRPELLLLEDPCWTLRFSLAAGERSADHRLVLREFERFHSDRSIAVSVEGRSRSQRVIEERLVFSTSFATQ</sequence>